<evidence type="ECO:0000256" key="1">
    <source>
        <dbReference type="ARBA" id="ARBA00022729"/>
    </source>
</evidence>
<feature type="domain" description="DUF1542" evidence="5">
    <location>
        <begin position="622"/>
        <end position="690"/>
    </location>
</feature>
<feature type="domain" description="DUF1542" evidence="5">
    <location>
        <begin position="946"/>
        <end position="1018"/>
    </location>
</feature>
<evidence type="ECO:0000259" key="5">
    <source>
        <dbReference type="Pfam" id="PF07564"/>
    </source>
</evidence>
<feature type="domain" description="DUF1542" evidence="5">
    <location>
        <begin position="1118"/>
        <end position="1185"/>
    </location>
</feature>
<dbReference type="Proteomes" id="UP000735205">
    <property type="component" value="Unassembled WGS sequence"/>
</dbReference>
<keyword evidence="4" id="KW-0472">Membrane</keyword>
<dbReference type="EMBL" id="JAAMFJ010000001">
    <property type="protein sequence ID" value="MBS9336149.1"/>
    <property type="molecule type" value="Genomic_DNA"/>
</dbReference>
<organism evidence="6 7">
    <name type="scientific">Fructobacillus papyrifericola</name>
    <dbReference type="NCBI Taxonomy" id="2713172"/>
    <lineage>
        <taxon>Bacteria</taxon>
        <taxon>Bacillati</taxon>
        <taxon>Bacillota</taxon>
        <taxon>Bacilli</taxon>
        <taxon>Lactobacillales</taxon>
        <taxon>Lactobacillaceae</taxon>
        <taxon>Fructobacillus</taxon>
    </lineage>
</organism>
<dbReference type="Pfam" id="PF07564">
    <property type="entry name" value="DUF1542"/>
    <property type="match status" value="9"/>
</dbReference>
<keyword evidence="2" id="KW-0175">Coiled coil</keyword>
<evidence type="ECO:0000256" key="4">
    <source>
        <dbReference type="SAM" id="Phobius"/>
    </source>
</evidence>
<protein>
    <submittedName>
        <fullName evidence="6">DUF1542 domain-containing protein</fullName>
    </submittedName>
</protein>
<feature type="domain" description="DUF1542" evidence="5">
    <location>
        <begin position="784"/>
        <end position="853"/>
    </location>
</feature>
<keyword evidence="1" id="KW-0732">Signal</keyword>
<feature type="domain" description="DUF1542" evidence="5">
    <location>
        <begin position="1445"/>
        <end position="1512"/>
    </location>
</feature>
<name>A0ABS5QUZ9_9LACO</name>
<feature type="domain" description="DUF1542" evidence="5">
    <location>
        <begin position="1197"/>
        <end position="1269"/>
    </location>
</feature>
<comment type="caution">
    <text evidence="6">The sequence shown here is derived from an EMBL/GenBank/DDBJ whole genome shotgun (WGS) entry which is preliminary data.</text>
</comment>
<keyword evidence="4" id="KW-0812">Transmembrane</keyword>
<feature type="region of interest" description="Disordered" evidence="3">
    <location>
        <begin position="1484"/>
        <end position="1522"/>
    </location>
</feature>
<feature type="domain" description="DUF1542" evidence="5">
    <location>
        <begin position="703"/>
        <end position="774"/>
    </location>
</feature>
<dbReference type="InterPro" id="IPR011439">
    <property type="entry name" value="DUF1542"/>
</dbReference>
<feature type="domain" description="DUF1542" evidence="5">
    <location>
        <begin position="541"/>
        <end position="612"/>
    </location>
</feature>
<keyword evidence="4" id="KW-1133">Transmembrane helix</keyword>
<feature type="coiled-coil region" evidence="2">
    <location>
        <begin position="1142"/>
        <end position="1169"/>
    </location>
</feature>
<gene>
    <name evidence="6" type="ORF">G6R28_02745</name>
</gene>
<evidence type="ECO:0000256" key="3">
    <source>
        <dbReference type="SAM" id="MobiDB-lite"/>
    </source>
</evidence>
<proteinExistence type="predicted"/>
<sequence>MSKEHKKMYKAGKRWIEADLMGFALISGIAAVTSMINIPGAPGQEVDTEADADDISDANLKVPYTGTIYGTTVTFDSIEDAVIGQQMDLPAQQILTSNGQTLTIAFTHVYVHLGDNGQLVGDFEQSQTHFLISQTKGYPPIVFHWNPDFGPHGGDHTYTLSGTYTNWTLANNYYKGAQFYLVWNGQTYHFNFVDFRTQDQVNNIDIPSYRKKVAGSDTAKKTKLIQLQQAVSDAKKQIANNEGLTKAQKNDLDNQIDAAFNAGINKMKADFTQDDVNTDGDAAKTNIINLGNTPGVDVKKLKSDLTASLQSEADKVIAEIKADDGLTTTDRNSQIAKVNADLTTYTNKVNGDSDMDDMNSDTAAGKSAIDADYTKGDLDAVKTAAKAKIDALAQKLINEIKGDNTLTQAAKDQQVQAVQNDQNRLDNKINQDQTADDAQADGQTDFSSDYVPGDSIANQKAAAKAKAAAEAQKILSDIKNDPTLPETVRKTQIDAVNSDLKTADDNIDAASDADDINSQTINGISSIDGAHVPGDPLPDQKSKAKAAIDAEANTINNAINNDNTLTSGQKSAELAKVTQSVTDAKNAIDQASDADSISTAKGNGITAIDGDHTAGVSLDSQKKAAKKVVDDEAQKLINEINGDNTLTSTQKSAQTAAITQDQAQADQNIDNATNADGVNSSRDAGFAKVDSDYKPGDSIQNQKTKAKAAVDAAAAAAKNAINNDVTLTTDQKATQLAQVETDRTNADNSIDAGTNADGINSSRDAGINQINGVHQPGTDLADQKSAAKLSLEAEERRVEAQINGDSTLTTNQKAAEIAQAQGALTTAEKNIDSAENADAVNSTLSSGKQTIDQAYQPGTPLKDAKTQAKAKVDAEEAKIIAAIKADGTLSQSDQNSQIAAAQADDQTADQNIDNATSADGIQTAVTNGIQNIDNDHVLGTPLDQQKQAAKASVDAEANKLIGVINGDNTLSVDAKASQVAKVKADQQAADQNIDQAANKDAIQSAMTTGIAKIDADHTAGQSLDQQRTAAINKLKAEAAKVDAAIEADKTLDTADRQKQEGWVNNDLQSAINNVNNSGTADAISTSLTNGVSAMDNDHVPGDSIANQKKAAQKAIDDAAKQALDGDAQKAIAGINNDPTIPAAEKQKQIDRVNADKQAAIDNINKASDADGINNAVKDGKAAIASDYAPGESLDQQKKEAKAAVDAEAAKVIAAINDDSTLTAADKSKQVANVKASQKTADDAIDAASDADGIQNQESNGIQAIDNDHVPGASLASQKAAAKQQLEDEAKKVINAIQNDSSLTTAQKTAQTNQVTTDKNAAEAKIDADGNADSVKTDLSAGLAAIDADHKAGTSVADQKKNQKQLLANEAAKIIAEINADNTLSTTTKNAQIAQVNADETTWDNAIDQATDADDITTAFNSGKTAIDNDYVPGKPLPDQKNLQKSNLEAEAQRIIDAINGDVSLTAAEKEKQVSQVKADLATAEGQIDQANDQDTVNSDFKSGKQTIDDDHVSKGHGLSSNY</sequence>
<reference evidence="6 7" key="1">
    <citation type="submission" date="2020-02" db="EMBL/GenBank/DDBJ databases">
        <title>Fructobacillus sp. isolated from paper mulberry of Taiwan.</title>
        <authorList>
            <person name="Lin S.-T."/>
        </authorList>
    </citation>
    <scope>NUCLEOTIDE SEQUENCE [LARGE SCALE GENOMIC DNA]</scope>
    <source>
        <strain evidence="6 7">M1-21</strain>
    </source>
</reference>
<evidence type="ECO:0000256" key="2">
    <source>
        <dbReference type="SAM" id="Coils"/>
    </source>
</evidence>
<feature type="transmembrane region" description="Helical" evidence="4">
    <location>
        <begin position="20"/>
        <end position="38"/>
    </location>
</feature>
<feature type="region of interest" description="Disordered" evidence="3">
    <location>
        <begin position="433"/>
        <end position="453"/>
    </location>
</feature>
<dbReference type="Pfam" id="PF19258">
    <property type="entry name" value="KxYKxGKxW_sig"/>
    <property type="match status" value="1"/>
</dbReference>
<feature type="domain" description="DUF1542" evidence="5">
    <location>
        <begin position="1278"/>
        <end position="1349"/>
    </location>
</feature>
<dbReference type="NCBIfam" id="TIGR03715">
    <property type="entry name" value="KxYKxGKxW"/>
    <property type="match status" value="1"/>
</dbReference>
<evidence type="ECO:0000313" key="7">
    <source>
        <dbReference type="Proteomes" id="UP000735205"/>
    </source>
</evidence>
<accession>A0ABS5QUZ9</accession>
<keyword evidence="7" id="KW-1185">Reference proteome</keyword>
<evidence type="ECO:0000313" key="6">
    <source>
        <dbReference type="EMBL" id="MBS9336149.1"/>
    </source>
</evidence>
<dbReference type="InterPro" id="IPR022263">
    <property type="entry name" value="KxYKxGKxW"/>
</dbReference>
<feature type="compositionally biased region" description="Polar residues" evidence="3">
    <location>
        <begin position="1488"/>
        <end position="1505"/>
    </location>
</feature>